<dbReference type="InterPro" id="IPR012310">
    <property type="entry name" value="DNA_ligase_ATP-dep_cent"/>
</dbReference>
<dbReference type="CDD" id="cd07972">
    <property type="entry name" value="OBF_DNA_ligase_Arch_LigB"/>
    <property type="match status" value="1"/>
</dbReference>
<evidence type="ECO:0000256" key="8">
    <source>
        <dbReference type="ARBA" id="ARBA00022840"/>
    </source>
</evidence>
<keyword evidence="12" id="KW-0131">Cell cycle</keyword>
<dbReference type="PROSITE" id="PS50160">
    <property type="entry name" value="DNA_LIGASE_A3"/>
    <property type="match status" value="1"/>
</dbReference>
<dbReference type="GO" id="GO:0003910">
    <property type="term" value="F:DNA ligase (ATP) activity"/>
    <property type="evidence" value="ECO:0007669"/>
    <property type="project" value="UniProtKB-EC"/>
</dbReference>
<dbReference type="Gene3D" id="2.40.50.140">
    <property type="entry name" value="Nucleic acid-binding proteins"/>
    <property type="match status" value="1"/>
</dbReference>
<dbReference type="Gene3D" id="1.10.3260.10">
    <property type="entry name" value="DNA ligase, ATP-dependent, N-terminal domain"/>
    <property type="match status" value="1"/>
</dbReference>
<keyword evidence="5" id="KW-0479">Metal-binding</keyword>
<dbReference type="InterPro" id="IPR036599">
    <property type="entry name" value="DNA_ligase_N_sf"/>
</dbReference>
<evidence type="ECO:0000313" key="15">
    <source>
        <dbReference type="EMBL" id="MFC3615890.1"/>
    </source>
</evidence>
<organism evidence="15 16">
    <name type="scientific">Lutimaribacter marinistellae</name>
    <dbReference type="NCBI Taxonomy" id="1820329"/>
    <lineage>
        <taxon>Bacteria</taxon>
        <taxon>Pseudomonadati</taxon>
        <taxon>Pseudomonadota</taxon>
        <taxon>Alphaproteobacteria</taxon>
        <taxon>Rhodobacterales</taxon>
        <taxon>Roseobacteraceae</taxon>
        <taxon>Lutimaribacter</taxon>
    </lineage>
</organism>
<evidence type="ECO:0000256" key="4">
    <source>
        <dbReference type="ARBA" id="ARBA00022705"/>
    </source>
</evidence>
<evidence type="ECO:0000256" key="13">
    <source>
        <dbReference type="ARBA" id="ARBA00034003"/>
    </source>
</evidence>
<evidence type="ECO:0000256" key="12">
    <source>
        <dbReference type="ARBA" id="ARBA00023306"/>
    </source>
</evidence>
<dbReference type="PANTHER" id="PTHR45674">
    <property type="entry name" value="DNA LIGASE 1/3 FAMILY MEMBER"/>
    <property type="match status" value="1"/>
</dbReference>
<comment type="catalytic activity">
    <reaction evidence="13">
        <text>ATP + (deoxyribonucleotide)n-3'-hydroxyl + 5'-phospho-(deoxyribonucleotide)m = (deoxyribonucleotide)n+m + AMP + diphosphate.</text>
        <dbReference type="EC" id="6.5.1.1"/>
    </reaction>
</comment>
<evidence type="ECO:0000256" key="1">
    <source>
        <dbReference type="ARBA" id="ARBA00012727"/>
    </source>
</evidence>
<evidence type="ECO:0000256" key="11">
    <source>
        <dbReference type="ARBA" id="ARBA00023204"/>
    </source>
</evidence>
<evidence type="ECO:0000256" key="2">
    <source>
        <dbReference type="ARBA" id="ARBA00022598"/>
    </source>
</evidence>
<dbReference type="Pfam" id="PF01068">
    <property type="entry name" value="DNA_ligase_A_M"/>
    <property type="match status" value="1"/>
</dbReference>
<dbReference type="InterPro" id="IPR012308">
    <property type="entry name" value="DNA_ligase_ATP-dep_N"/>
</dbReference>
<dbReference type="Proteomes" id="UP001595629">
    <property type="component" value="Unassembled WGS sequence"/>
</dbReference>
<keyword evidence="16" id="KW-1185">Reference proteome</keyword>
<name>A0ABV7TLQ8_9RHOB</name>
<keyword evidence="4" id="KW-0235">DNA replication</keyword>
<protein>
    <recommendedName>
        <fullName evidence="1">DNA ligase (ATP)</fullName>
        <ecNumber evidence="1">6.5.1.1</ecNumber>
    </recommendedName>
</protein>
<sequence length="530" mass="60706">MKRFARLFARIDQTTKTNTKVAALAEYFREAPDQDKLWTVALFSGRRPRRAITTTKLREWAAEKAGVPLWLFEEAYPIVGDLAETIALILPPATRSTDESLTSWILYLRDLGTRPEEDRKAGILDAWDQLDATERFLFNKLLTGGFRIGISQKLMTRALAQATDRDEAELAHRLMGDWTPDSVTWDSLIEAENASADASRPYPFYLAYPLEDAPETLGPPTDWHAEWKWDGIRGQLILRDGQHFVWSRGEELMTDRFPELARAIDFLPAGTVIDGEILAWQAEAPMPFNALQKRIGRKTVPKKLLKDAPVIVYAYDLLEDRGEDLRDHPFAQRRDRLARILTDLPPEAPLRLSPTVPFDDWHALAKTRNSARDARAEGLMLKKLDSPYLSGRKKGDWWKWKLDPLTIDAVMIYAQQGSGRRANLFTDFTFAVWQGNDLVPFTKAYSGLTDEEFRKITAWVRKNTLQRFGPVRQVKPEHVFEIAFEGIHESPRHKSGLALRFPRMSRWRHDKPVQEANSLDDLRAILAAYG</sequence>
<dbReference type="InterPro" id="IPR050191">
    <property type="entry name" value="ATP-dep_DNA_ligase"/>
</dbReference>
<evidence type="ECO:0000256" key="3">
    <source>
        <dbReference type="ARBA" id="ARBA00022618"/>
    </source>
</evidence>
<dbReference type="InterPro" id="IPR012309">
    <property type="entry name" value="DNA_ligase_ATP-dep_C"/>
</dbReference>
<dbReference type="Gene3D" id="3.30.470.30">
    <property type="entry name" value="DNA ligase/mRNA capping enzyme"/>
    <property type="match status" value="1"/>
</dbReference>
<keyword evidence="11" id="KW-0234">DNA repair</keyword>
<evidence type="ECO:0000256" key="7">
    <source>
        <dbReference type="ARBA" id="ARBA00022763"/>
    </source>
</evidence>
<dbReference type="SUPFAM" id="SSF117018">
    <property type="entry name" value="ATP-dependent DNA ligase DNA-binding domain"/>
    <property type="match status" value="1"/>
</dbReference>
<keyword evidence="8" id="KW-0067">ATP-binding</keyword>
<dbReference type="InterPro" id="IPR026333">
    <property type="entry name" value="ATP_dep_DNA_lig_pp_1105_fam"/>
</dbReference>
<keyword evidence="10" id="KW-0233">DNA recombination</keyword>
<dbReference type="Pfam" id="PF04679">
    <property type="entry name" value="DNA_ligase_A_C"/>
    <property type="match status" value="1"/>
</dbReference>
<dbReference type="SUPFAM" id="SSF50249">
    <property type="entry name" value="Nucleic acid-binding proteins"/>
    <property type="match status" value="1"/>
</dbReference>
<dbReference type="Pfam" id="PF04675">
    <property type="entry name" value="DNA_ligase_A_N"/>
    <property type="match status" value="1"/>
</dbReference>
<reference evidence="16" key="1">
    <citation type="journal article" date="2019" name="Int. J. Syst. Evol. Microbiol.">
        <title>The Global Catalogue of Microorganisms (GCM) 10K type strain sequencing project: providing services to taxonomists for standard genome sequencing and annotation.</title>
        <authorList>
            <consortium name="The Broad Institute Genomics Platform"/>
            <consortium name="The Broad Institute Genome Sequencing Center for Infectious Disease"/>
            <person name="Wu L."/>
            <person name="Ma J."/>
        </authorList>
    </citation>
    <scope>NUCLEOTIDE SEQUENCE [LARGE SCALE GENOMIC DNA]</scope>
    <source>
        <strain evidence="16">KCTC 42911</strain>
    </source>
</reference>
<feature type="domain" description="ATP-dependent DNA ligase family profile" evidence="14">
    <location>
        <begin position="303"/>
        <end position="434"/>
    </location>
</feature>
<dbReference type="EMBL" id="JBHRXI010000025">
    <property type="protein sequence ID" value="MFC3615890.1"/>
    <property type="molecule type" value="Genomic_DNA"/>
</dbReference>
<dbReference type="InterPro" id="IPR016059">
    <property type="entry name" value="DNA_ligase_ATP-dep_CS"/>
</dbReference>
<keyword evidence="6" id="KW-0547">Nucleotide-binding</keyword>
<dbReference type="NCBIfam" id="TIGR04120">
    <property type="entry name" value="DNA_lig_bact"/>
    <property type="match status" value="1"/>
</dbReference>
<keyword evidence="3" id="KW-0132">Cell division</keyword>
<proteinExistence type="predicted"/>
<dbReference type="CDD" id="cd07897">
    <property type="entry name" value="Adenylation_DNA_ligase_Bac1"/>
    <property type="match status" value="1"/>
</dbReference>
<dbReference type="PROSITE" id="PS00697">
    <property type="entry name" value="DNA_LIGASE_A1"/>
    <property type="match status" value="1"/>
</dbReference>
<keyword evidence="2 15" id="KW-0436">Ligase</keyword>
<accession>A0ABV7TLQ8</accession>
<dbReference type="PANTHER" id="PTHR45674:SF13">
    <property type="entry name" value="DNA LIGASE-RELATED"/>
    <property type="match status" value="1"/>
</dbReference>
<keyword evidence="7" id="KW-0227">DNA damage</keyword>
<evidence type="ECO:0000313" key="16">
    <source>
        <dbReference type="Proteomes" id="UP001595629"/>
    </source>
</evidence>
<evidence type="ECO:0000256" key="9">
    <source>
        <dbReference type="ARBA" id="ARBA00022842"/>
    </source>
</evidence>
<dbReference type="NCBIfam" id="NF006701">
    <property type="entry name" value="PRK09247.1"/>
    <property type="match status" value="1"/>
</dbReference>
<evidence type="ECO:0000256" key="10">
    <source>
        <dbReference type="ARBA" id="ARBA00023172"/>
    </source>
</evidence>
<comment type="caution">
    <text evidence="15">The sequence shown here is derived from an EMBL/GenBank/DDBJ whole genome shotgun (WGS) entry which is preliminary data.</text>
</comment>
<dbReference type="RefSeq" id="WP_386737168.1">
    <property type="nucleotide sequence ID" value="NZ_JBHRXI010000025.1"/>
</dbReference>
<gene>
    <name evidence="15" type="ORF">ACFORG_19230</name>
</gene>
<keyword evidence="9" id="KW-0460">Magnesium</keyword>
<dbReference type="InterPro" id="IPR012340">
    <property type="entry name" value="NA-bd_OB-fold"/>
</dbReference>
<dbReference type="SUPFAM" id="SSF56091">
    <property type="entry name" value="DNA ligase/mRNA capping enzyme, catalytic domain"/>
    <property type="match status" value="1"/>
</dbReference>
<evidence type="ECO:0000259" key="14">
    <source>
        <dbReference type="PROSITE" id="PS50160"/>
    </source>
</evidence>
<evidence type="ECO:0000256" key="6">
    <source>
        <dbReference type="ARBA" id="ARBA00022741"/>
    </source>
</evidence>
<dbReference type="EC" id="6.5.1.1" evidence="1"/>
<evidence type="ECO:0000256" key="5">
    <source>
        <dbReference type="ARBA" id="ARBA00022723"/>
    </source>
</evidence>